<dbReference type="PROSITE" id="PS00631">
    <property type="entry name" value="CYTOSOL_AP"/>
    <property type="match status" value="1"/>
</dbReference>
<dbReference type="InterPro" id="IPR011356">
    <property type="entry name" value="Leucine_aapep/pepB"/>
</dbReference>
<evidence type="ECO:0000256" key="2">
    <source>
        <dbReference type="ARBA" id="ARBA00022438"/>
    </source>
</evidence>
<dbReference type="PANTHER" id="PTHR11963:SF48">
    <property type="entry name" value="DIPEPTIDASE B, ISOFORM A"/>
    <property type="match status" value="1"/>
</dbReference>
<dbReference type="GO" id="GO:0070006">
    <property type="term" value="F:metalloaminopeptidase activity"/>
    <property type="evidence" value="ECO:0007669"/>
    <property type="project" value="InterPro"/>
</dbReference>
<dbReference type="InterPro" id="IPR000819">
    <property type="entry name" value="Peptidase_M17_C"/>
</dbReference>
<evidence type="ECO:0000256" key="3">
    <source>
        <dbReference type="ARBA" id="ARBA00022670"/>
    </source>
</evidence>
<dbReference type="EMBL" id="HBIC01032557">
    <property type="protein sequence ID" value="CAE0287715.1"/>
    <property type="molecule type" value="Transcribed_RNA"/>
</dbReference>
<proteinExistence type="inferred from homology"/>
<organism evidence="6">
    <name type="scientific">Spumella elongata</name>
    <dbReference type="NCBI Taxonomy" id="89044"/>
    <lineage>
        <taxon>Eukaryota</taxon>
        <taxon>Sar</taxon>
        <taxon>Stramenopiles</taxon>
        <taxon>Ochrophyta</taxon>
        <taxon>Chrysophyceae</taxon>
        <taxon>Chromulinales</taxon>
        <taxon>Chromulinaceae</taxon>
        <taxon>Spumella</taxon>
    </lineage>
</organism>
<evidence type="ECO:0000259" key="5">
    <source>
        <dbReference type="PROSITE" id="PS00631"/>
    </source>
</evidence>
<dbReference type="PRINTS" id="PR00481">
    <property type="entry name" value="LAMNOPPTDASE"/>
</dbReference>
<dbReference type="GO" id="GO:0006508">
    <property type="term" value="P:proteolysis"/>
    <property type="evidence" value="ECO:0007669"/>
    <property type="project" value="UniProtKB-KW"/>
</dbReference>
<dbReference type="Pfam" id="PF18295">
    <property type="entry name" value="Pdase_M17_N2"/>
    <property type="match status" value="1"/>
</dbReference>
<dbReference type="CDD" id="cd00433">
    <property type="entry name" value="Peptidase_M17"/>
    <property type="match status" value="1"/>
</dbReference>
<protein>
    <recommendedName>
        <fullName evidence="5">Cytosol aminopeptidase domain-containing protein</fullName>
    </recommendedName>
</protein>
<comment type="similarity">
    <text evidence="1">Belongs to the peptidase M17 family.</text>
</comment>
<evidence type="ECO:0000256" key="1">
    <source>
        <dbReference type="ARBA" id="ARBA00009528"/>
    </source>
</evidence>
<dbReference type="InterPro" id="IPR041417">
    <property type="entry name" value="NPEPL1_N"/>
</dbReference>
<gene>
    <name evidence="6" type="ORF">SELO1098_LOCUS16558</name>
</gene>
<dbReference type="Gene3D" id="3.40.50.10590">
    <property type="entry name" value="Zn-dependent exopeptidases"/>
    <property type="match status" value="1"/>
</dbReference>
<name>A0A7S3H7W4_9STRA</name>
<keyword evidence="2" id="KW-0031">Aminopeptidase</keyword>
<evidence type="ECO:0000256" key="4">
    <source>
        <dbReference type="ARBA" id="ARBA00022801"/>
    </source>
</evidence>
<dbReference type="GO" id="GO:0005737">
    <property type="term" value="C:cytoplasm"/>
    <property type="evidence" value="ECO:0007669"/>
    <property type="project" value="InterPro"/>
</dbReference>
<sequence length="500" mass="52557">MASITVNLLAGFKPSSVVKHVLAISSSADRSFAPLRNIFAASKVTEPEWLTAALANLTPLKETANTIDFLLPSAQEGSPFVKFVVAVLPSTYSRGNSPSHSHVVNSVVKANKGPGDVVIVVSPNDATAAFAQACAASRCFPLFNLKSGQSTVVTNVDIVVDSDAVSAAQLSVIRSNVENIRLAQRLVDMPPNLLHVDSYITEARVVAEKLGAEILVIQGKDLEEQGFGGLFGVGKASEHPPALVVLSHYPQGTTKDTPSVCLVGKGIVYDTGGLSIKTPTSGMCGMKMDMGGSAAVLGGFAAAVTAGTLTAPLHALLCIAENSVDERSIRPDDILTMLSGKTVEVNNTDAEGRLVLADGVHYAGKYLKPRVIIDIATLTGAQLIATGKKHAALFCNDEELEALAVQVGKDTGDLTFPLLYAPEFHKNEFRSQVADMKNSVADRGNAQSSCAGQFIANHLEDYFAAGGKWLHVDCAGPAFAEDRGTGYGVALLSQLTQRLN</sequence>
<dbReference type="Pfam" id="PF00883">
    <property type="entry name" value="Peptidase_M17"/>
    <property type="match status" value="1"/>
</dbReference>
<keyword evidence="4" id="KW-0378">Hydrolase</keyword>
<dbReference type="SUPFAM" id="SSF53187">
    <property type="entry name" value="Zn-dependent exopeptidases"/>
    <property type="match status" value="1"/>
</dbReference>
<dbReference type="GO" id="GO:0030145">
    <property type="term" value="F:manganese ion binding"/>
    <property type="evidence" value="ECO:0007669"/>
    <property type="project" value="InterPro"/>
</dbReference>
<evidence type="ECO:0000313" key="6">
    <source>
        <dbReference type="EMBL" id="CAE0287715.1"/>
    </source>
</evidence>
<accession>A0A7S3H7W4</accession>
<dbReference type="Gene3D" id="3.40.630.10">
    <property type="entry name" value="Zn peptidases"/>
    <property type="match status" value="1"/>
</dbReference>
<reference evidence="6" key="1">
    <citation type="submission" date="2021-01" db="EMBL/GenBank/DDBJ databases">
        <authorList>
            <person name="Corre E."/>
            <person name="Pelletier E."/>
            <person name="Niang G."/>
            <person name="Scheremetjew M."/>
            <person name="Finn R."/>
            <person name="Kale V."/>
            <person name="Holt S."/>
            <person name="Cochrane G."/>
            <person name="Meng A."/>
            <person name="Brown T."/>
            <person name="Cohen L."/>
        </authorList>
    </citation>
    <scope>NUCLEOTIDE SEQUENCE</scope>
    <source>
        <strain evidence="6">CCAP 955/1</strain>
    </source>
</reference>
<dbReference type="PANTHER" id="PTHR11963">
    <property type="entry name" value="LEUCINE AMINOPEPTIDASE-RELATED"/>
    <property type="match status" value="1"/>
</dbReference>
<keyword evidence="3" id="KW-0645">Protease</keyword>
<dbReference type="AlphaFoldDB" id="A0A7S3H7W4"/>
<feature type="domain" description="Cytosol aminopeptidase" evidence="5">
    <location>
        <begin position="347"/>
        <end position="354"/>
    </location>
</feature>